<organism evidence="1 2">
    <name type="scientific">Rhodopirellula europaea SH398</name>
    <dbReference type="NCBI Taxonomy" id="1263868"/>
    <lineage>
        <taxon>Bacteria</taxon>
        <taxon>Pseudomonadati</taxon>
        <taxon>Planctomycetota</taxon>
        <taxon>Planctomycetia</taxon>
        <taxon>Pirellulales</taxon>
        <taxon>Pirellulaceae</taxon>
        <taxon>Rhodopirellula</taxon>
    </lineage>
</organism>
<name>M5S763_9BACT</name>
<protein>
    <submittedName>
        <fullName evidence="1">Uncharacterized protein</fullName>
    </submittedName>
</protein>
<evidence type="ECO:0000313" key="2">
    <source>
        <dbReference type="Proteomes" id="UP000011996"/>
    </source>
</evidence>
<dbReference type="EMBL" id="ANOF01000194">
    <property type="protein sequence ID" value="EMI23502.1"/>
    <property type="molecule type" value="Genomic_DNA"/>
</dbReference>
<dbReference type="PATRIC" id="fig|1263868.3.peg.6422"/>
<gene>
    <name evidence="1" type="ORF">RESH_05915</name>
</gene>
<dbReference type="Proteomes" id="UP000011996">
    <property type="component" value="Unassembled WGS sequence"/>
</dbReference>
<dbReference type="AlphaFoldDB" id="M5S763"/>
<comment type="caution">
    <text evidence="1">The sequence shown here is derived from an EMBL/GenBank/DDBJ whole genome shotgun (WGS) entry which is preliminary data.</text>
</comment>
<reference evidence="1 2" key="1">
    <citation type="journal article" date="2013" name="Mar. Genomics">
        <title>Expression of sulfatases in Rhodopirellula baltica and the diversity of sulfatases in the genus Rhodopirellula.</title>
        <authorList>
            <person name="Wegner C.E."/>
            <person name="Richter-Heitmann T."/>
            <person name="Klindworth A."/>
            <person name="Klockow C."/>
            <person name="Richter M."/>
            <person name="Achstetter T."/>
            <person name="Glockner F.O."/>
            <person name="Harder J."/>
        </authorList>
    </citation>
    <scope>NUCLEOTIDE SEQUENCE [LARGE SCALE GENOMIC DNA]</scope>
    <source>
        <strain evidence="1 2">SH398</strain>
    </source>
</reference>
<evidence type="ECO:0000313" key="1">
    <source>
        <dbReference type="EMBL" id="EMI23502.1"/>
    </source>
</evidence>
<accession>M5S763</accession>
<sequence length="47" mass="5085">MDSSRSLGLHSENVQRHLAVAASVIGNRGWSSEPLNVHAPIFGWQGD</sequence>
<proteinExistence type="predicted"/>